<comment type="caution">
    <text evidence="1">The sequence shown here is derived from an EMBL/GenBank/DDBJ whole genome shotgun (WGS) entry which is preliminary data.</text>
</comment>
<proteinExistence type="predicted"/>
<protein>
    <submittedName>
        <fullName evidence="1">Uncharacterized protein</fullName>
    </submittedName>
</protein>
<evidence type="ECO:0000313" key="1">
    <source>
        <dbReference type="EMBL" id="GAF76304.1"/>
    </source>
</evidence>
<gene>
    <name evidence="1" type="ORF">S01H1_17950</name>
</gene>
<accession>X0S5K1</accession>
<organism evidence="1">
    <name type="scientific">marine sediment metagenome</name>
    <dbReference type="NCBI Taxonomy" id="412755"/>
    <lineage>
        <taxon>unclassified sequences</taxon>
        <taxon>metagenomes</taxon>
        <taxon>ecological metagenomes</taxon>
    </lineage>
</organism>
<feature type="non-terminal residue" evidence="1">
    <location>
        <position position="271"/>
    </location>
</feature>
<name>X0S5K1_9ZZZZ</name>
<sequence length="271" mass="30802">MNQPDYIYIFNDFTDTGNDVRMIIPSSGKCNRVQANINERDFIRRRQRSKFPAIIADLIDLAVSVWLADWLSKQRGGRQYKIRIELPVRHPEILGGTDSIKMLTKTMRWYTEDNWEFVFHKRIASPRRAESQPLCLPDDSPVEVALWSGGLDSFAGAFNRISDSSEKDFTLFGTGSNKNSFGVQKELADILKPCLGTNLKYMRLPFSVSNAKKIKKNRLLRSRGFTNVLLGVACACLENQNYLYIYENGIGAINLPYTEAEAGLDHSRAVH</sequence>
<dbReference type="AlphaFoldDB" id="X0S5K1"/>
<reference evidence="1" key="1">
    <citation type="journal article" date="2014" name="Front. Microbiol.">
        <title>High frequency of phylogenetically diverse reductive dehalogenase-homologous genes in deep subseafloor sedimentary metagenomes.</title>
        <authorList>
            <person name="Kawai M."/>
            <person name="Futagami T."/>
            <person name="Toyoda A."/>
            <person name="Takaki Y."/>
            <person name="Nishi S."/>
            <person name="Hori S."/>
            <person name="Arai W."/>
            <person name="Tsubouchi T."/>
            <person name="Morono Y."/>
            <person name="Uchiyama I."/>
            <person name="Ito T."/>
            <person name="Fujiyama A."/>
            <person name="Inagaki F."/>
            <person name="Takami H."/>
        </authorList>
    </citation>
    <scope>NUCLEOTIDE SEQUENCE</scope>
    <source>
        <strain evidence="1">Expedition CK06-06</strain>
    </source>
</reference>
<dbReference type="EMBL" id="BARS01009555">
    <property type="protein sequence ID" value="GAF76304.1"/>
    <property type="molecule type" value="Genomic_DNA"/>
</dbReference>